<comment type="caution">
    <text evidence="2">The sequence shown here is derived from an EMBL/GenBank/DDBJ whole genome shotgun (WGS) entry which is preliminary data.</text>
</comment>
<feature type="compositionally biased region" description="Low complexity" evidence="1">
    <location>
        <begin position="223"/>
        <end position="244"/>
    </location>
</feature>
<reference evidence="2 3" key="1">
    <citation type="submission" date="2016-07" db="EMBL/GenBank/DDBJ databases">
        <title>Pervasive Adenine N6-methylation of Active Genes in Fungi.</title>
        <authorList>
            <consortium name="DOE Joint Genome Institute"/>
            <person name="Mondo S.J."/>
            <person name="Dannebaum R.O."/>
            <person name="Kuo R.C."/>
            <person name="Labutti K."/>
            <person name="Haridas S."/>
            <person name="Kuo A."/>
            <person name="Salamov A."/>
            <person name="Ahrendt S.R."/>
            <person name="Lipzen A."/>
            <person name="Sullivan W."/>
            <person name="Andreopoulos W.B."/>
            <person name="Clum A."/>
            <person name="Lindquist E."/>
            <person name="Daum C."/>
            <person name="Ramamoorthy G.K."/>
            <person name="Gryganskyi A."/>
            <person name="Culley D."/>
            <person name="Magnuson J.K."/>
            <person name="James T.Y."/>
            <person name="O'Malley M.A."/>
            <person name="Stajich J.E."/>
            <person name="Spatafora J.W."/>
            <person name="Visel A."/>
            <person name="Grigoriev I.V."/>
        </authorList>
    </citation>
    <scope>NUCLEOTIDE SEQUENCE [LARGE SCALE GENOMIC DNA]</scope>
    <source>
        <strain evidence="2 3">JEL800</strain>
    </source>
</reference>
<organism evidence="2 3">
    <name type="scientific">Rhizoclosmatium globosum</name>
    <dbReference type="NCBI Taxonomy" id="329046"/>
    <lineage>
        <taxon>Eukaryota</taxon>
        <taxon>Fungi</taxon>
        <taxon>Fungi incertae sedis</taxon>
        <taxon>Chytridiomycota</taxon>
        <taxon>Chytridiomycota incertae sedis</taxon>
        <taxon>Chytridiomycetes</taxon>
        <taxon>Chytridiales</taxon>
        <taxon>Chytriomycetaceae</taxon>
        <taxon>Rhizoclosmatium</taxon>
    </lineage>
</organism>
<dbReference type="EMBL" id="MCGO01000065">
    <property type="protein sequence ID" value="ORY34123.1"/>
    <property type="molecule type" value="Genomic_DNA"/>
</dbReference>
<dbReference type="AlphaFoldDB" id="A0A1Y2BH55"/>
<protein>
    <submittedName>
        <fullName evidence="2">Uncharacterized protein</fullName>
    </submittedName>
</protein>
<dbReference type="OrthoDB" id="5596707at2759"/>
<accession>A0A1Y2BH55</accession>
<feature type="compositionally biased region" description="Pro residues" evidence="1">
    <location>
        <begin position="556"/>
        <end position="567"/>
    </location>
</feature>
<dbReference type="Proteomes" id="UP000193642">
    <property type="component" value="Unassembled WGS sequence"/>
</dbReference>
<sequence length="922" mass="100870">MYNNVDLKTEFNGEGVSNFDRFIYKYTAQTLTPDVKLVTVLRAFCSKAVTDELDAWIAVEEATAIAAGIKVKEKTFDEVRKWMRDTYAARDVIYTFHDLSSLADYVQENPYTLIGEYWADYKEIYDRIPASSAPDENKAMMTFIGGCKPHHRLELSKYTVDANNSRSKDWVGFSAAVVRQAAIDRQLVQLGTSNGEVARGADPFAEKLPAITRYVRLTPKKPPAATYPTTTPSTGPSTPTPASSVDELTRMMSDLTIKISAGVPMDQINVPQYIKNMYLAVVSSVVRGAPAPAVPGLPAQGPSVGGVSAAAGTQARPSRCLFCDRQEDHCRRDNVKVHRFWRECPDFIFACQNGWPCKEVKEENGRSRLSDLAGNPWGSNYGKGGIKALIERSMRPAGSRNSVRGRIMMTKAAVPELVDSDLLDMEYALFDDNGKVVLLHNGVAHSLESVMSLCGVDNVTHDEADEAFCYIAESMKVPVEELEVTCQDVSWAVSRIRTEAFAKRSREPEEVVGPAPKRLPVTRSNRFMPLSELGSSSSAPPVAAPVPPVVVPPAAPAPAAPAPPSGPVPLGKPEKRAFRMGKTGPVTEIKPDDVYKGILNTDVTLKLVELLAISPGAAKYFYGSVKTHRVYDVDEPQPIPMAVDSLMGQPGSAANQMLMGKILSEGPSVSDLPSAVVGLLRANADRVLPSSEDKERLVKVMVRRNGSAMDSVDSQYTRIGEYKARVMSVGSRVQPFDPKVQYSTHGSPHFYDVVFQDGFVVLRALGDSGSEMNVCSFRLAQDSASQSIVDRNVVMFMYSANGSESEIYGMIRDAKIGFRGGVDVLQKVYIAPKADKSPFALLLGMPTLISTRSSSVIDTNGNMWHKLTSPITNRSIQVMTCPADHPRNQVEPVSRDKPMQAEQFGIIERPPGMKTWEEVMGM</sequence>
<dbReference type="InterPro" id="IPR021109">
    <property type="entry name" value="Peptidase_aspartic_dom_sf"/>
</dbReference>
<dbReference type="Gene3D" id="2.40.70.10">
    <property type="entry name" value="Acid Proteases"/>
    <property type="match status" value="1"/>
</dbReference>
<name>A0A1Y2BH55_9FUNG</name>
<keyword evidence="3" id="KW-1185">Reference proteome</keyword>
<dbReference type="CDD" id="cd00303">
    <property type="entry name" value="retropepsin_like"/>
    <property type="match status" value="1"/>
</dbReference>
<evidence type="ECO:0000313" key="3">
    <source>
        <dbReference type="Proteomes" id="UP000193642"/>
    </source>
</evidence>
<evidence type="ECO:0000256" key="1">
    <source>
        <dbReference type="SAM" id="MobiDB-lite"/>
    </source>
</evidence>
<feature type="region of interest" description="Disordered" evidence="1">
    <location>
        <begin position="556"/>
        <end position="576"/>
    </location>
</feature>
<gene>
    <name evidence="2" type="ORF">BCR33DRAFT_743605</name>
</gene>
<evidence type="ECO:0000313" key="2">
    <source>
        <dbReference type="EMBL" id="ORY34123.1"/>
    </source>
</evidence>
<feature type="region of interest" description="Disordered" evidence="1">
    <location>
        <begin position="219"/>
        <end position="244"/>
    </location>
</feature>
<proteinExistence type="predicted"/>